<organism evidence="1 2">
    <name type="scientific">Tunturiibacter empetritectus</name>
    <dbReference type="NCBI Taxonomy" id="3069691"/>
    <lineage>
        <taxon>Bacteria</taxon>
        <taxon>Pseudomonadati</taxon>
        <taxon>Acidobacteriota</taxon>
        <taxon>Terriglobia</taxon>
        <taxon>Terriglobales</taxon>
        <taxon>Acidobacteriaceae</taxon>
        <taxon>Tunturiibacter</taxon>
    </lineage>
</organism>
<sequence length="46" mass="5032">MAVHLVHRFLAESIERDKAAGNRRTDLACGVVDSLQPKILAQGGMR</sequence>
<comment type="caution">
    <text evidence="1">The sequence shown here is derived from an EMBL/GenBank/DDBJ whole genome shotgun (WGS) entry which is preliminary data.</text>
</comment>
<reference evidence="1" key="1">
    <citation type="submission" date="2020-08" db="EMBL/GenBank/DDBJ databases">
        <title>Genomic Encyclopedia of Type Strains, Phase IV (KMG-V): Genome sequencing to study the core and pangenomes of soil and plant-associated prokaryotes.</title>
        <authorList>
            <person name="Whitman W."/>
        </authorList>
    </citation>
    <scope>NUCLEOTIDE SEQUENCE [LARGE SCALE GENOMIC DNA]</scope>
    <source>
        <strain evidence="1">M8UP27</strain>
    </source>
</reference>
<proteinExistence type="predicted"/>
<protein>
    <submittedName>
        <fullName evidence="1">Uncharacterized protein</fullName>
    </submittedName>
</protein>
<name>A0A7W8MT02_9BACT</name>
<gene>
    <name evidence="1" type="ORF">HDF09_004220</name>
</gene>
<evidence type="ECO:0000313" key="2">
    <source>
        <dbReference type="Proteomes" id="UP000568106"/>
    </source>
</evidence>
<dbReference type="EMBL" id="JACHDY010000010">
    <property type="protein sequence ID" value="MBB5319511.1"/>
    <property type="molecule type" value="Genomic_DNA"/>
</dbReference>
<evidence type="ECO:0000313" key="1">
    <source>
        <dbReference type="EMBL" id="MBB5319511.1"/>
    </source>
</evidence>
<accession>A0A7W8MT02</accession>
<dbReference type="AlphaFoldDB" id="A0A7W8MT02"/>
<dbReference type="Proteomes" id="UP000568106">
    <property type="component" value="Unassembled WGS sequence"/>
</dbReference>
<keyword evidence="2" id="KW-1185">Reference proteome</keyword>